<comment type="similarity">
    <text evidence="1">Belongs to the short-chain dehydrogenases/reductases (SDR) family.</text>
</comment>
<dbReference type="Pfam" id="PF00106">
    <property type="entry name" value="adh_short"/>
    <property type="match status" value="1"/>
</dbReference>
<evidence type="ECO:0000256" key="2">
    <source>
        <dbReference type="ARBA" id="ARBA00023002"/>
    </source>
</evidence>
<evidence type="ECO:0000313" key="3">
    <source>
        <dbReference type="EMBL" id="SVD76355.1"/>
    </source>
</evidence>
<feature type="non-terminal residue" evidence="3">
    <location>
        <position position="1"/>
    </location>
</feature>
<reference evidence="3" key="1">
    <citation type="submission" date="2018-05" db="EMBL/GenBank/DDBJ databases">
        <authorList>
            <person name="Lanie J.A."/>
            <person name="Ng W.-L."/>
            <person name="Kazmierczak K.M."/>
            <person name="Andrzejewski T.M."/>
            <person name="Davidsen T.M."/>
            <person name="Wayne K.J."/>
            <person name="Tettelin H."/>
            <person name="Glass J.I."/>
            <person name="Rusch D."/>
            <person name="Podicherti R."/>
            <person name="Tsui H.-C.T."/>
            <person name="Winkler M.E."/>
        </authorList>
    </citation>
    <scope>NUCLEOTIDE SEQUENCE</scope>
</reference>
<dbReference type="InterPro" id="IPR002347">
    <property type="entry name" value="SDR_fam"/>
</dbReference>
<dbReference type="GO" id="GO:0016491">
    <property type="term" value="F:oxidoreductase activity"/>
    <property type="evidence" value="ECO:0007669"/>
    <property type="project" value="UniProtKB-KW"/>
</dbReference>
<dbReference type="InterPro" id="IPR051687">
    <property type="entry name" value="Peroxisomal_Beta-Oxidation"/>
</dbReference>
<dbReference type="InterPro" id="IPR020904">
    <property type="entry name" value="Sc_DH/Rdtase_CS"/>
</dbReference>
<sequence length="256" mass="27888">TPADEVVDEIKKKGGKAIANYDSVATKEGGEAIFSTAIDTYGKVDVVINNAGILRDKSFANMTEEEFSLVIDVHLKGTFNVCHPVFKFMKENSYGRIVNIASPSGLFGNFGQANYAAAKMGIVGLTNILAIEGAKYNIKANVIAPNAMTRMTESLFGEEFGELFKVEQVVPMVAYLASETCEPTHEIFSVGGGRFARVGINTHTGYYNPEATADDVDSNIEKIRTIENGTYPMKNEDEFVIIQQAAQSEDSAENRE</sequence>
<dbReference type="AlphaFoldDB" id="A0A382Y0G9"/>
<organism evidence="3">
    <name type="scientific">marine metagenome</name>
    <dbReference type="NCBI Taxonomy" id="408172"/>
    <lineage>
        <taxon>unclassified sequences</taxon>
        <taxon>metagenomes</taxon>
        <taxon>ecological metagenomes</taxon>
    </lineage>
</organism>
<accession>A0A382Y0G9</accession>
<dbReference type="PRINTS" id="PR00080">
    <property type="entry name" value="SDRFAMILY"/>
</dbReference>
<name>A0A382Y0G9_9ZZZZ</name>
<dbReference type="InterPro" id="IPR036291">
    <property type="entry name" value="NAD(P)-bd_dom_sf"/>
</dbReference>
<evidence type="ECO:0000256" key="1">
    <source>
        <dbReference type="ARBA" id="ARBA00006484"/>
    </source>
</evidence>
<dbReference type="PROSITE" id="PS00061">
    <property type="entry name" value="ADH_SHORT"/>
    <property type="match status" value="1"/>
</dbReference>
<proteinExistence type="inferred from homology"/>
<dbReference type="EMBL" id="UINC01171671">
    <property type="protein sequence ID" value="SVD76355.1"/>
    <property type="molecule type" value="Genomic_DNA"/>
</dbReference>
<dbReference type="PRINTS" id="PR00081">
    <property type="entry name" value="GDHRDH"/>
</dbReference>
<keyword evidence="2" id="KW-0560">Oxidoreductase</keyword>
<protein>
    <submittedName>
        <fullName evidence="3">Uncharacterized protein</fullName>
    </submittedName>
</protein>
<dbReference type="SUPFAM" id="SSF51735">
    <property type="entry name" value="NAD(P)-binding Rossmann-fold domains"/>
    <property type="match status" value="1"/>
</dbReference>
<dbReference type="PANTHER" id="PTHR45024">
    <property type="entry name" value="DEHYDROGENASES, SHORT CHAIN"/>
    <property type="match status" value="1"/>
</dbReference>
<dbReference type="Gene3D" id="3.40.50.720">
    <property type="entry name" value="NAD(P)-binding Rossmann-like Domain"/>
    <property type="match status" value="1"/>
</dbReference>
<gene>
    <name evidence="3" type="ORF">METZ01_LOCUS429209</name>
</gene>
<dbReference type="PANTHER" id="PTHR45024:SF2">
    <property type="entry name" value="SCP2 DOMAIN-CONTAINING PROTEIN"/>
    <property type="match status" value="1"/>
</dbReference>